<comment type="caution">
    <text evidence="1">The sequence shown here is derived from an EMBL/GenBank/DDBJ whole genome shotgun (WGS) entry which is preliminary data.</text>
</comment>
<evidence type="ECO:0000313" key="1">
    <source>
        <dbReference type="EMBL" id="KAH9300931.1"/>
    </source>
</evidence>
<protein>
    <recommendedName>
        <fullName evidence="3">F-box associated domain-containing protein</fullName>
    </recommendedName>
</protein>
<name>A0AA38CK02_TAXCH</name>
<dbReference type="AlphaFoldDB" id="A0AA38CK02"/>
<feature type="non-terminal residue" evidence="1">
    <location>
        <position position="1"/>
    </location>
</feature>
<dbReference type="EMBL" id="JAHRHJ020000009">
    <property type="protein sequence ID" value="KAH9300931.1"/>
    <property type="molecule type" value="Genomic_DNA"/>
</dbReference>
<accession>A0AA38CK02</accession>
<gene>
    <name evidence="1" type="ORF">KI387_012514</name>
</gene>
<sequence>NLHHVWSPIVILARLQAPKHVVVVDGKMYWLSLDLEQSGDVLYGGEVLTYFIVCLDVVHETWKIGHSPAPNYADSMCLVVYEDQISCVVNYASRMQLWKLNNDMSRYDPDIGEASVFWSDTDWEYMEIESGMLWHRFPRYKCVSWCDGFMLICKYAPVPILYCELSTLVCYYGPTGLYMDILSGCRFYDAFFSRSNEDFNGLAVSGLLESGDNPKEIPRFLGNMIE</sequence>
<reference evidence="1 2" key="1">
    <citation type="journal article" date="2021" name="Nat. Plants">
        <title>The Taxus genome provides insights into paclitaxel biosynthesis.</title>
        <authorList>
            <person name="Xiong X."/>
            <person name="Gou J."/>
            <person name="Liao Q."/>
            <person name="Li Y."/>
            <person name="Zhou Q."/>
            <person name="Bi G."/>
            <person name="Li C."/>
            <person name="Du R."/>
            <person name="Wang X."/>
            <person name="Sun T."/>
            <person name="Guo L."/>
            <person name="Liang H."/>
            <person name="Lu P."/>
            <person name="Wu Y."/>
            <person name="Zhang Z."/>
            <person name="Ro D.K."/>
            <person name="Shang Y."/>
            <person name="Huang S."/>
            <person name="Yan J."/>
        </authorList>
    </citation>
    <scope>NUCLEOTIDE SEQUENCE [LARGE SCALE GENOMIC DNA]</scope>
    <source>
        <strain evidence="1">Ta-2019</strain>
    </source>
</reference>
<evidence type="ECO:0000313" key="2">
    <source>
        <dbReference type="Proteomes" id="UP000824469"/>
    </source>
</evidence>
<keyword evidence="2" id="KW-1185">Reference proteome</keyword>
<dbReference type="Proteomes" id="UP000824469">
    <property type="component" value="Unassembled WGS sequence"/>
</dbReference>
<proteinExistence type="predicted"/>
<organism evidence="1 2">
    <name type="scientific">Taxus chinensis</name>
    <name type="common">Chinese yew</name>
    <name type="synonym">Taxus wallichiana var. chinensis</name>
    <dbReference type="NCBI Taxonomy" id="29808"/>
    <lineage>
        <taxon>Eukaryota</taxon>
        <taxon>Viridiplantae</taxon>
        <taxon>Streptophyta</taxon>
        <taxon>Embryophyta</taxon>
        <taxon>Tracheophyta</taxon>
        <taxon>Spermatophyta</taxon>
        <taxon>Pinopsida</taxon>
        <taxon>Pinidae</taxon>
        <taxon>Conifers II</taxon>
        <taxon>Cupressales</taxon>
        <taxon>Taxaceae</taxon>
        <taxon>Taxus</taxon>
    </lineage>
</organism>
<evidence type="ECO:0008006" key="3">
    <source>
        <dbReference type="Google" id="ProtNLM"/>
    </source>
</evidence>